<evidence type="ECO:0000313" key="3">
    <source>
        <dbReference type="Proteomes" id="UP000249799"/>
    </source>
</evidence>
<dbReference type="Proteomes" id="UP000249799">
    <property type="component" value="Chromosome"/>
</dbReference>
<dbReference type="RefSeq" id="WP_111334159.1">
    <property type="nucleotide sequence ID" value="NZ_CP030032.1"/>
</dbReference>
<protein>
    <submittedName>
        <fullName evidence="2">Uncharacterized protein</fullName>
    </submittedName>
</protein>
<dbReference type="OrthoDB" id="4393931at2"/>
<dbReference type="KEGG" id="bsed:DN745_09095"/>
<feature type="region of interest" description="Disordered" evidence="1">
    <location>
        <begin position="169"/>
        <end position="194"/>
    </location>
</feature>
<organism evidence="2 3">
    <name type="scientific">Bradymonas sediminis</name>
    <dbReference type="NCBI Taxonomy" id="1548548"/>
    <lineage>
        <taxon>Bacteria</taxon>
        <taxon>Deltaproteobacteria</taxon>
        <taxon>Bradymonadales</taxon>
        <taxon>Bradymonadaceae</taxon>
        <taxon>Bradymonas</taxon>
    </lineage>
</organism>
<reference evidence="2 3" key="1">
    <citation type="submission" date="2018-06" db="EMBL/GenBank/DDBJ databases">
        <title>Lujinxingia sediminis gen. nov. sp. nov., a new facultative anaerobic member of the class Deltaproteobacteria, and proposal of Lujinxingaceae fam. nov.</title>
        <authorList>
            <person name="Guo L.-Y."/>
            <person name="Li C.-M."/>
            <person name="Wang S."/>
            <person name="Du Z.-J."/>
        </authorList>
    </citation>
    <scope>NUCLEOTIDE SEQUENCE [LARGE SCALE GENOMIC DNA]</scope>
    <source>
        <strain evidence="2 3">FA350</strain>
    </source>
</reference>
<dbReference type="Pfam" id="PF18845">
    <property type="entry name" value="baeRF_family3"/>
    <property type="match status" value="1"/>
</dbReference>
<dbReference type="AlphaFoldDB" id="A0A2Z4FL60"/>
<accession>A0A2Z4FL60</accession>
<feature type="region of interest" description="Disordered" evidence="1">
    <location>
        <begin position="381"/>
        <end position="403"/>
    </location>
</feature>
<dbReference type="InterPro" id="IPR041289">
    <property type="entry name" value="Bact_RF_family3"/>
</dbReference>
<proteinExistence type="predicted"/>
<sequence length="403" mass="45264">MDHFSNADYQALLEVQRGPAVSIYFPSERIDNKGKNNQLGFRAHVDRARKLLAERYEPSEYNEVLEMMRARLEDTELWGNLTHGVAAFFAPGFERVFRLSQEVLAETIVSNTFHTRPMLGLLARPHHYWVLALDSKDTRLYEVSGREIDQVGIGVIPTSVESALFQPYPPQQQDRQREVTSTPGGNAGVHGVGDGRDGRPELLRQFAQVVDARLKEFLRGDNDPLILGAAGQIKALFRQESTLDNLFSEGLQESLSHLTTAEIRARSQPLIHRFAEHKVDNILALWEREYGRGQGEIDLQQIATRTLMSQVRYLFIERGRRIWGSLNRNNGTITISGENGENQQDMQSGRSDILDELAEFVISRGGEAFVLEPEKMPSDTGAAAILRGSGPAVIPEPPRPRIN</sequence>
<evidence type="ECO:0000313" key="2">
    <source>
        <dbReference type="EMBL" id="AWV89486.1"/>
    </source>
</evidence>
<name>A0A2Z4FL60_9DELT</name>
<gene>
    <name evidence="2" type="ORF">DN745_09095</name>
</gene>
<keyword evidence="3" id="KW-1185">Reference proteome</keyword>
<evidence type="ECO:0000256" key="1">
    <source>
        <dbReference type="SAM" id="MobiDB-lite"/>
    </source>
</evidence>
<dbReference type="EMBL" id="CP030032">
    <property type="protein sequence ID" value="AWV89486.1"/>
    <property type="molecule type" value="Genomic_DNA"/>
</dbReference>